<evidence type="ECO:0000313" key="1">
    <source>
        <dbReference type="EMBL" id="KAF2391967.1"/>
    </source>
</evidence>
<name>A0A6L5BX61_9PSED</name>
<protein>
    <submittedName>
        <fullName evidence="1">Uncharacterized protein</fullName>
    </submittedName>
</protein>
<evidence type="ECO:0000313" key="2">
    <source>
        <dbReference type="Proteomes" id="UP000475265"/>
    </source>
</evidence>
<sequence>MAILPDFRLETYFAKWEFSARYHMTASDAQSMCIKDLLALTSCLRSGCGRSHIEEGLQVLRDYLRGQ</sequence>
<gene>
    <name evidence="1" type="ORF">FX983_06452</name>
</gene>
<organism evidence="1 2">
    <name type="scientific">Pseudomonas frederiksbergensis</name>
    <dbReference type="NCBI Taxonomy" id="104087"/>
    <lineage>
        <taxon>Bacteria</taxon>
        <taxon>Pseudomonadati</taxon>
        <taxon>Pseudomonadota</taxon>
        <taxon>Gammaproteobacteria</taxon>
        <taxon>Pseudomonadales</taxon>
        <taxon>Pseudomonadaceae</taxon>
        <taxon>Pseudomonas</taxon>
    </lineage>
</organism>
<dbReference type="RefSeq" id="WP_239512091.1">
    <property type="nucleotide sequence ID" value="NZ_JAAAXX010000002.1"/>
</dbReference>
<accession>A0A6L5BX61</accession>
<proteinExistence type="predicted"/>
<dbReference type="EMBL" id="JAAAXX010000002">
    <property type="protein sequence ID" value="KAF2391967.1"/>
    <property type="molecule type" value="Genomic_DNA"/>
</dbReference>
<dbReference type="AlphaFoldDB" id="A0A6L5BX61"/>
<dbReference type="Proteomes" id="UP000475265">
    <property type="component" value="Unassembled WGS sequence"/>
</dbReference>
<reference evidence="1 2" key="1">
    <citation type="submission" date="2019-12" db="EMBL/GenBank/DDBJ databases">
        <title>Endophytic bacteria associated with Panax ginseng seedlings.</title>
        <authorList>
            <person name="Park J.M."/>
            <person name="Shin R."/>
            <person name="Jo S.H."/>
        </authorList>
    </citation>
    <scope>NUCLEOTIDE SEQUENCE [LARGE SCALE GENOMIC DNA]</scope>
    <source>
        <strain evidence="1 2">PgKB32</strain>
    </source>
</reference>
<comment type="caution">
    <text evidence="1">The sequence shown here is derived from an EMBL/GenBank/DDBJ whole genome shotgun (WGS) entry which is preliminary data.</text>
</comment>